<evidence type="ECO:0000256" key="1">
    <source>
        <dbReference type="SAM" id="Phobius"/>
    </source>
</evidence>
<sequence>MFVLSAQSGVSRLLDVFDTMYMHTTAPAAQTYSGKPSPEADWEYILEFTGRHAVLKMTGVGYPIIITSVCIAWRYLLLHFVRFLSHFIYGIMQDEKQDEDEWLDGCEDRYEHEMEVAQEGLIFRNVLHFRDLAVIITE</sequence>
<evidence type="ECO:0000313" key="2">
    <source>
        <dbReference type="EMBL" id="KAJ2906128.1"/>
    </source>
</evidence>
<dbReference type="AlphaFoldDB" id="A0AAD5WUP6"/>
<dbReference type="EMBL" id="JAKWBI020000018">
    <property type="protein sequence ID" value="KAJ2906128.1"/>
    <property type="molecule type" value="Genomic_DNA"/>
</dbReference>
<reference evidence="2" key="1">
    <citation type="submission" date="2022-07" db="EMBL/GenBank/DDBJ databases">
        <title>Draft genome sequence of Zalerion maritima ATCC 34329, a (micro)plastics degrading marine fungus.</title>
        <authorList>
            <person name="Paco A."/>
            <person name="Goncalves M.F.M."/>
            <person name="Rocha-Santos T.A.P."/>
            <person name="Alves A."/>
        </authorList>
    </citation>
    <scope>NUCLEOTIDE SEQUENCE</scope>
    <source>
        <strain evidence="2">ATCC 34329</strain>
    </source>
</reference>
<feature type="transmembrane region" description="Helical" evidence="1">
    <location>
        <begin position="60"/>
        <end position="77"/>
    </location>
</feature>
<keyword evidence="3" id="KW-1185">Reference proteome</keyword>
<protein>
    <submittedName>
        <fullName evidence="2">Uncharacterized protein</fullName>
    </submittedName>
</protein>
<organism evidence="2 3">
    <name type="scientific">Zalerion maritima</name>
    <dbReference type="NCBI Taxonomy" id="339359"/>
    <lineage>
        <taxon>Eukaryota</taxon>
        <taxon>Fungi</taxon>
        <taxon>Dikarya</taxon>
        <taxon>Ascomycota</taxon>
        <taxon>Pezizomycotina</taxon>
        <taxon>Sordariomycetes</taxon>
        <taxon>Lulworthiomycetidae</taxon>
        <taxon>Lulworthiales</taxon>
        <taxon>Lulworthiaceae</taxon>
        <taxon>Zalerion</taxon>
    </lineage>
</organism>
<accession>A0AAD5WUP6</accession>
<evidence type="ECO:0000313" key="3">
    <source>
        <dbReference type="Proteomes" id="UP001201980"/>
    </source>
</evidence>
<dbReference type="Proteomes" id="UP001201980">
    <property type="component" value="Unassembled WGS sequence"/>
</dbReference>
<proteinExistence type="predicted"/>
<keyword evidence="1" id="KW-1133">Transmembrane helix</keyword>
<gene>
    <name evidence="2" type="ORF">MKZ38_002843</name>
</gene>
<keyword evidence="1" id="KW-0472">Membrane</keyword>
<comment type="caution">
    <text evidence="2">The sequence shown here is derived from an EMBL/GenBank/DDBJ whole genome shotgun (WGS) entry which is preliminary data.</text>
</comment>
<name>A0AAD5WUP6_9PEZI</name>
<keyword evidence="1" id="KW-0812">Transmembrane</keyword>